<dbReference type="Proteomes" id="UP000006546">
    <property type="component" value="Chromosome"/>
</dbReference>
<evidence type="ECO:0000256" key="1">
    <source>
        <dbReference type="ARBA" id="ARBA00004980"/>
    </source>
</evidence>
<dbReference type="eggNOG" id="COG1154">
    <property type="taxonomic scope" value="Bacteria"/>
</dbReference>
<evidence type="ECO:0000259" key="11">
    <source>
        <dbReference type="SMART" id="SM00861"/>
    </source>
</evidence>
<dbReference type="InterPro" id="IPR033248">
    <property type="entry name" value="Transketolase_C"/>
</dbReference>
<keyword evidence="5 10" id="KW-0479">Metal-binding</keyword>
<keyword evidence="6 10" id="KW-0460">Magnesium</keyword>
<feature type="binding site" evidence="10">
    <location>
        <position position="296"/>
    </location>
    <ligand>
        <name>thiamine diphosphate</name>
        <dbReference type="ChEBI" id="CHEBI:58937"/>
    </ligand>
</feature>
<reference evidence="13" key="1">
    <citation type="submission" date="2011-04" db="EMBL/GenBank/DDBJ databases">
        <title>The complete genome of Treponema brennaborense DSM 12168.</title>
        <authorList>
            <person name="Lucas S."/>
            <person name="Han J."/>
            <person name="Lapidus A."/>
            <person name="Bruce D."/>
            <person name="Goodwin L."/>
            <person name="Pitluck S."/>
            <person name="Peters L."/>
            <person name="Kyrpides N."/>
            <person name="Mavromatis K."/>
            <person name="Ivanova N."/>
            <person name="Mikhailova N."/>
            <person name="Pagani I."/>
            <person name="Teshima H."/>
            <person name="Detter J.C."/>
            <person name="Tapia R."/>
            <person name="Han C."/>
            <person name="Land M."/>
            <person name="Hauser L."/>
            <person name="Markowitz V."/>
            <person name="Cheng J.-F."/>
            <person name="Hugenholtz P."/>
            <person name="Woyke T."/>
            <person name="Wu D."/>
            <person name="Gronow S."/>
            <person name="Wellnitz S."/>
            <person name="Brambilla E."/>
            <person name="Klenk H.-P."/>
            <person name="Eisen J.A."/>
        </authorList>
    </citation>
    <scope>NUCLEOTIDE SEQUENCE [LARGE SCALE GENOMIC DNA]</scope>
    <source>
        <strain evidence="13">DSM 12168 / CIP 105900 / DD5/3</strain>
    </source>
</reference>
<comment type="cofactor">
    <cofactor evidence="10">
        <name>thiamine diphosphate</name>
        <dbReference type="ChEBI" id="CHEBI:58937"/>
    </cofactor>
    <text evidence="10">Binds 1 thiamine pyrophosphate per subunit.</text>
</comment>
<dbReference type="EC" id="2.2.1.7" evidence="10"/>
<evidence type="ECO:0000256" key="4">
    <source>
        <dbReference type="ARBA" id="ARBA00022679"/>
    </source>
</evidence>
<dbReference type="InterPro" id="IPR005477">
    <property type="entry name" value="Dxylulose-5-P_synthase"/>
</dbReference>
<evidence type="ECO:0000256" key="7">
    <source>
        <dbReference type="ARBA" id="ARBA00022977"/>
    </source>
</evidence>
<dbReference type="GO" id="GO:0000287">
    <property type="term" value="F:magnesium ion binding"/>
    <property type="evidence" value="ECO:0007669"/>
    <property type="project" value="UniProtKB-UniRule"/>
</dbReference>
<comment type="similarity">
    <text evidence="2 10">Belongs to the transketolase family. DXPS subfamily.</text>
</comment>
<dbReference type="InterPro" id="IPR009014">
    <property type="entry name" value="Transketo_C/PFOR_II"/>
</dbReference>
<comment type="catalytic activity">
    <reaction evidence="10">
        <text>D-glyceraldehyde 3-phosphate + pyruvate + H(+) = 1-deoxy-D-xylulose 5-phosphate + CO2</text>
        <dbReference type="Rhea" id="RHEA:12605"/>
        <dbReference type="ChEBI" id="CHEBI:15361"/>
        <dbReference type="ChEBI" id="CHEBI:15378"/>
        <dbReference type="ChEBI" id="CHEBI:16526"/>
        <dbReference type="ChEBI" id="CHEBI:57792"/>
        <dbReference type="ChEBI" id="CHEBI:59776"/>
        <dbReference type="EC" id="2.2.1.7"/>
    </reaction>
</comment>
<comment type="function">
    <text evidence="10">Catalyzes the acyloin condensation reaction between C atoms 2 and 3 of pyruvate and glyceraldehyde 3-phosphate to yield 1-deoxy-D-xylulose-5-phosphate (DXP).</text>
</comment>
<feature type="binding site" evidence="10">
    <location>
        <position position="376"/>
    </location>
    <ligand>
        <name>thiamine diphosphate</name>
        <dbReference type="ChEBI" id="CHEBI:58937"/>
    </ligand>
</feature>
<evidence type="ECO:0000256" key="10">
    <source>
        <dbReference type="HAMAP-Rule" id="MF_00315"/>
    </source>
</evidence>
<dbReference type="STRING" id="906968.Trebr_1163"/>
<dbReference type="Pfam" id="PF13292">
    <property type="entry name" value="DXP_synthase_N"/>
    <property type="match status" value="1"/>
</dbReference>
<keyword evidence="9 10" id="KW-0414">Isoprene biosynthesis</keyword>
<evidence type="ECO:0000313" key="12">
    <source>
        <dbReference type="EMBL" id="AEE16591.1"/>
    </source>
</evidence>
<keyword evidence="8 10" id="KW-0786">Thiamine pyrophosphate</keyword>
<dbReference type="NCBIfam" id="NF003933">
    <property type="entry name" value="PRK05444.2-2"/>
    <property type="match status" value="1"/>
</dbReference>
<keyword evidence="4 10" id="KW-0808">Transferase</keyword>
<evidence type="ECO:0000256" key="8">
    <source>
        <dbReference type="ARBA" id="ARBA00023052"/>
    </source>
</evidence>
<sequence length="639" mass="69100">MANNYVRVRSYNTILPDIRSPADLKKLDKKDLILLAKEIRKKIIEVVGKNGGHLASNLGVVELTIALHRVFDSPADAFVWDVSHQCYAHKLLTGRYDSFDTLRKKDGVSGFTKRAESEHDFFDAGHSSTSVSSALGLLTGRALRHQDGKVIAVIGDGALTGGMAMEALSHAGQISKNLIVILNDNQMSISRNTGSLSRYLSRLTMTASYQTFRFNIDRFVGKLPFINTYFTKFIFRFKRSLKALLYQNNLFVELGFEYVGPLNGHNTEELERVFSHVKKLNRPVVVHVVTKKGRGYSPAENDPAAFHGIGPFCISDGTVEKFDTLSFTEAFSAALLDIAAKDSRVVAITAAMAKGTGLGPFARHYPDRFFDVGIAEQHAVTFAGGLSAAGIVPVTAIYSTFMQRAIDQLIHDIALPAAPSVFVLDRAGAVPDDGETHQGAFDIALIRPVPNMIMLAPASAAELGLCLGWAVGRSAPVVIRYPKSTCPSEQVCFSQPLREGRGVLLPYEEFAPVAVSGKARVLLVCTGGIFAEVLAAARSLSLQNIAADIYNIRFIKPVDTAYFVDTAEPYGTVVFVEDGVVTGGIGRQLELSLSEAGLQKKTAVLGLPDAFLAQGKRAEILADAGLSPEHIAAIARSIL</sequence>
<organism evidence="12 13">
    <name type="scientific">Treponema brennaborense (strain DSM 12168 / CIP 105900 / DD5/3)</name>
    <dbReference type="NCBI Taxonomy" id="906968"/>
    <lineage>
        <taxon>Bacteria</taxon>
        <taxon>Pseudomonadati</taxon>
        <taxon>Spirochaetota</taxon>
        <taxon>Spirochaetia</taxon>
        <taxon>Spirochaetales</taxon>
        <taxon>Treponemataceae</taxon>
        <taxon>Treponema</taxon>
    </lineage>
</organism>
<name>F4LKZ4_TREBD</name>
<dbReference type="KEGG" id="tbe:Trebr_1163"/>
<dbReference type="InterPro" id="IPR029061">
    <property type="entry name" value="THDP-binding"/>
</dbReference>
<dbReference type="SUPFAM" id="SSF52922">
    <property type="entry name" value="TK C-terminal domain-like"/>
    <property type="match status" value="1"/>
</dbReference>
<evidence type="ECO:0000256" key="9">
    <source>
        <dbReference type="ARBA" id="ARBA00023229"/>
    </source>
</evidence>
<evidence type="ECO:0000256" key="6">
    <source>
        <dbReference type="ARBA" id="ARBA00022842"/>
    </source>
</evidence>
<dbReference type="NCBIfam" id="TIGR00204">
    <property type="entry name" value="dxs"/>
    <property type="match status" value="1"/>
</dbReference>
<evidence type="ECO:0000313" key="13">
    <source>
        <dbReference type="Proteomes" id="UP000006546"/>
    </source>
</evidence>
<dbReference type="Gene3D" id="3.40.50.970">
    <property type="match status" value="2"/>
</dbReference>
<dbReference type="CDD" id="cd02007">
    <property type="entry name" value="TPP_DXS"/>
    <property type="match status" value="1"/>
</dbReference>
<dbReference type="PROSITE" id="PS00801">
    <property type="entry name" value="TRANSKETOLASE_1"/>
    <property type="match status" value="1"/>
</dbReference>
<feature type="binding site" evidence="10">
    <location>
        <begin position="125"/>
        <end position="127"/>
    </location>
    <ligand>
        <name>thiamine diphosphate</name>
        <dbReference type="ChEBI" id="CHEBI:58937"/>
    </ligand>
</feature>
<dbReference type="PANTHER" id="PTHR43322:SF5">
    <property type="entry name" value="1-DEOXY-D-XYLULOSE-5-PHOSPHATE SYNTHASE, CHLOROPLASTIC"/>
    <property type="match status" value="1"/>
</dbReference>
<dbReference type="GO" id="GO:0008661">
    <property type="term" value="F:1-deoxy-D-xylulose-5-phosphate synthase activity"/>
    <property type="evidence" value="ECO:0007669"/>
    <property type="project" value="UniProtKB-UniRule"/>
</dbReference>
<dbReference type="PROSITE" id="PS00802">
    <property type="entry name" value="TRANSKETOLASE_2"/>
    <property type="match status" value="1"/>
</dbReference>
<dbReference type="HOGENOM" id="CLU_009227_1_4_12"/>
<dbReference type="InterPro" id="IPR020826">
    <property type="entry name" value="Transketolase_BS"/>
</dbReference>
<feature type="binding site" evidence="10">
    <location>
        <begin position="157"/>
        <end position="158"/>
    </location>
    <ligand>
        <name>thiamine diphosphate</name>
        <dbReference type="ChEBI" id="CHEBI:58937"/>
    </ligand>
</feature>
<proteinExistence type="inferred from homology"/>
<feature type="binding site" evidence="10">
    <location>
        <position position="156"/>
    </location>
    <ligand>
        <name>Mg(2+)</name>
        <dbReference type="ChEBI" id="CHEBI:18420"/>
    </ligand>
</feature>
<dbReference type="SUPFAM" id="SSF52518">
    <property type="entry name" value="Thiamin diphosphate-binding fold (THDP-binding)"/>
    <property type="match status" value="1"/>
</dbReference>
<dbReference type="InterPro" id="IPR049557">
    <property type="entry name" value="Transketolase_CS"/>
</dbReference>
<dbReference type="Gene3D" id="3.40.50.920">
    <property type="match status" value="1"/>
</dbReference>
<evidence type="ECO:0000256" key="2">
    <source>
        <dbReference type="ARBA" id="ARBA00011081"/>
    </source>
</evidence>
<dbReference type="HAMAP" id="MF_00315">
    <property type="entry name" value="DXP_synth"/>
    <property type="match status" value="1"/>
</dbReference>
<dbReference type="GO" id="GO:0019288">
    <property type="term" value="P:isopentenyl diphosphate biosynthetic process, methylerythritol 4-phosphate pathway"/>
    <property type="evidence" value="ECO:0007669"/>
    <property type="project" value="TreeGrafter"/>
</dbReference>
<comment type="subunit">
    <text evidence="3 10">Homodimer.</text>
</comment>
<dbReference type="GO" id="GO:0005829">
    <property type="term" value="C:cytosol"/>
    <property type="evidence" value="ECO:0007669"/>
    <property type="project" value="TreeGrafter"/>
</dbReference>
<comment type="cofactor">
    <cofactor evidence="10">
        <name>Mg(2+)</name>
        <dbReference type="ChEBI" id="CHEBI:18420"/>
    </cofactor>
    <text evidence="10">Binds 1 Mg(2+) ion per subunit.</text>
</comment>
<feature type="binding site" evidence="10">
    <location>
        <position position="185"/>
    </location>
    <ligand>
        <name>thiamine diphosphate</name>
        <dbReference type="ChEBI" id="CHEBI:58937"/>
    </ligand>
</feature>
<dbReference type="GO" id="GO:0016114">
    <property type="term" value="P:terpenoid biosynthetic process"/>
    <property type="evidence" value="ECO:0007669"/>
    <property type="project" value="UniProtKB-UniRule"/>
</dbReference>
<dbReference type="SMART" id="SM00861">
    <property type="entry name" value="Transket_pyr"/>
    <property type="match status" value="1"/>
</dbReference>
<keyword evidence="7 10" id="KW-0784">Thiamine biosynthesis</keyword>
<dbReference type="AlphaFoldDB" id="F4LKZ4"/>
<feature type="binding site" evidence="10">
    <location>
        <position position="185"/>
    </location>
    <ligand>
        <name>Mg(2+)</name>
        <dbReference type="ChEBI" id="CHEBI:18420"/>
    </ligand>
</feature>
<keyword evidence="13" id="KW-1185">Reference proteome</keyword>
<dbReference type="RefSeq" id="WP_013758298.1">
    <property type="nucleotide sequence ID" value="NC_015500.1"/>
</dbReference>
<protein>
    <recommendedName>
        <fullName evidence="10">1-deoxy-D-xylulose-5-phosphate synthase</fullName>
        <ecNumber evidence="10">2.2.1.7</ecNumber>
    </recommendedName>
    <alternativeName>
        <fullName evidence="10">1-deoxyxylulose-5-phosphate synthase</fullName>
        <shortName evidence="10">DXP synthase</shortName>
        <shortName evidence="10">DXPS</shortName>
    </alternativeName>
</protein>
<dbReference type="EMBL" id="CP002696">
    <property type="protein sequence ID" value="AEE16591.1"/>
    <property type="molecule type" value="Genomic_DNA"/>
</dbReference>
<gene>
    <name evidence="10" type="primary">dxs</name>
    <name evidence="12" type="ordered locus">Trebr_1163</name>
</gene>
<dbReference type="Pfam" id="PF02779">
    <property type="entry name" value="Transket_pyr"/>
    <property type="match status" value="1"/>
</dbReference>
<dbReference type="Pfam" id="PF02780">
    <property type="entry name" value="Transketolase_C"/>
    <property type="match status" value="1"/>
</dbReference>
<dbReference type="UniPathway" id="UPA00064">
    <property type="reaction ID" value="UER00091"/>
</dbReference>
<feature type="domain" description="Transketolase-like pyrimidine-binding" evidence="11">
    <location>
        <begin position="325"/>
        <end position="488"/>
    </location>
</feature>
<accession>F4LKZ4</accession>
<evidence type="ECO:0000256" key="3">
    <source>
        <dbReference type="ARBA" id="ARBA00011738"/>
    </source>
</evidence>
<dbReference type="GO" id="GO:0009228">
    <property type="term" value="P:thiamine biosynthetic process"/>
    <property type="evidence" value="ECO:0007669"/>
    <property type="project" value="UniProtKB-UniRule"/>
</dbReference>
<dbReference type="InterPro" id="IPR005475">
    <property type="entry name" value="Transketolase-like_Pyr-bd"/>
</dbReference>
<dbReference type="GO" id="GO:0030976">
    <property type="term" value="F:thiamine pyrophosphate binding"/>
    <property type="evidence" value="ECO:0007669"/>
    <property type="project" value="UniProtKB-UniRule"/>
</dbReference>
<dbReference type="PANTHER" id="PTHR43322">
    <property type="entry name" value="1-D-DEOXYXYLULOSE 5-PHOSPHATE SYNTHASE-RELATED"/>
    <property type="match status" value="1"/>
</dbReference>
<dbReference type="CDD" id="cd07033">
    <property type="entry name" value="TPP_PYR_DXS_TK_like"/>
    <property type="match status" value="1"/>
</dbReference>
<feature type="binding site" evidence="10">
    <location>
        <position position="84"/>
    </location>
    <ligand>
        <name>thiamine diphosphate</name>
        <dbReference type="ChEBI" id="CHEBI:58937"/>
    </ligand>
</feature>
<evidence type="ECO:0000256" key="5">
    <source>
        <dbReference type="ARBA" id="ARBA00022723"/>
    </source>
</evidence>
<comment type="pathway">
    <text evidence="1 10">Metabolic intermediate biosynthesis; 1-deoxy-D-xylulose 5-phosphate biosynthesis; 1-deoxy-D-xylulose 5-phosphate from D-glyceraldehyde 3-phosphate and pyruvate: step 1/1.</text>
</comment>